<evidence type="ECO:0000256" key="1">
    <source>
        <dbReference type="SAM" id="SignalP"/>
    </source>
</evidence>
<gene>
    <name evidence="2" type="ORF">PEDI_20710</name>
</gene>
<protein>
    <recommendedName>
        <fullName evidence="4">G8 domain-containing protein</fullName>
    </recommendedName>
</protein>
<dbReference type="EMBL" id="BQKE01000001">
    <property type="protein sequence ID" value="GJM61519.1"/>
    <property type="molecule type" value="Genomic_DNA"/>
</dbReference>
<feature type="signal peptide" evidence="1">
    <location>
        <begin position="1"/>
        <end position="19"/>
    </location>
</feature>
<feature type="chain" id="PRO_5042858631" description="G8 domain-containing protein" evidence="1">
    <location>
        <begin position="20"/>
        <end position="151"/>
    </location>
</feature>
<evidence type="ECO:0000313" key="3">
    <source>
        <dbReference type="Proteomes" id="UP001310022"/>
    </source>
</evidence>
<accession>A0AAN4VYD6</accession>
<dbReference type="RefSeq" id="WP_338237053.1">
    <property type="nucleotide sequence ID" value="NZ_BQKE01000001.1"/>
</dbReference>
<keyword evidence="3" id="KW-1185">Reference proteome</keyword>
<dbReference type="AlphaFoldDB" id="A0AAN4VYD6"/>
<dbReference type="Proteomes" id="UP001310022">
    <property type="component" value="Unassembled WGS sequence"/>
</dbReference>
<sequence>MGKRLLLFLFCCLPMVGMGQTVTWTGADDGWDWSNPLNWNESRVPSISENVEISDVVGGKFGTQIFIEDSQTAGGENAFCKDLILGENVTLYIGSKDQTNMTTLTIEGNFNLNGGEVVSYNPSKIVFSGDNQYLPSITYRDLFLVGGYESN</sequence>
<reference evidence="2 3" key="1">
    <citation type="submission" date="2021-12" db="EMBL/GenBank/DDBJ databases">
        <title>Genome sequencing of bacteria with rrn-lacking chromosome and rrn-plasmid.</title>
        <authorList>
            <person name="Anda M."/>
            <person name="Iwasaki W."/>
        </authorList>
    </citation>
    <scope>NUCLEOTIDE SEQUENCE [LARGE SCALE GENOMIC DNA]</scope>
    <source>
        <strain evidence="2 3">NBRC 15940</strain>
    </source>
</reference>
<evidence type="ECO:0000313" key="2">
    <source>
        <dbReference type="EMBL" id="GJM61519.1"/>
    </source>
</evidence>
<comment type="caution">
    <text evidence="2">The sequence shown here is derived from an EMBL/GenBank/DDBJ whole genome shotgun (WGS) entry which is preliminary data.</text>
</comment>
<name>A0AAN4VYD6_9BACT</name>
<organism evidence="2 3">
    <name type="scientific">Persicobacter diffluens</name>
    <dbReference type="NCBI Taxonomy" id="981"/>
    <lineage>
        <taxon>Bacteria</taxon>
        <taxon>Pseudomonadati</taxon>
        <taxon>Bacteroidota</taxon>
        <taxon>Cytophagia</taxon>
        <taxon>Cytophagales</taxon>
        <taxon>Persicobacteraceae</taxon>
        <taxon>Persicobacter</taxon>
    </lineage>
</organism>
<proteinExistence type="predicted"/>
<keyword evidence="1" id="KW-0732">Signal</keyword>
<evidence type="ECO:0008006" key="4">
    <source>
        <dbReference type="Google" id="ProtNLM"/>
    </source>
</evidence>